<keyword evidence="1" id="KW-1133">Transmembrane helix</keyword>
<dbReference type="InterPro" id="IPR002035">
    <property type="entry name" value="VWF_A"/>
</dbReference>
<keyword evidence="1" id="KW-0472">Membrane</keyword>
<evidence type="ECO:0000313" key="3">
    <source>
        <dbReference type="EMBL" id="TXC65790.1"/>
    </source>
</evidence>
<keyword evidence="4" id="KW-1185">Reference proteome</keyword>
<feature type="transmembrane region" description="Helical" evidence="1">
    <location>
        <begin position="20"/>
        <end position="43"/>
    </location>
</feature>
<evidence type="ECO:0000256" key="1">
    <source>
        <dbReference type="SAM" id="Phobius"/>
    </source>
</evidence>
<dbReference type="Pfam" id="PF13519">
    <property type="entry name" value="VWA_2"/>
    <property type="match status" value="1"/>
</dbReference>
<feature type="transmembrane region" description="Helical" evidence="1">
    <location>
        <begin position="331"/>
        <end position="349"/>
    </location>
</feature>
<organism evidence="3 4">
    <name type="scientific">Piscinibacter aquaticus</name>
    <dbReference type="NCBI Taxonomy" id="392597"/>
    <lineage>
        <taxon>Bacteria</taxon>
        <taxon>Pseudomonadati</taxon>
        <taxon>Pseudomonadota</taxon>
        <taxon>Betaproteobacteria</taxon>
        <taxon>Burkholderiales</taxon>
        <taxon>Sphaerotilaceae</taxon>
        <taxon>Piscinibacter</taxon>
    </lineage>
</organism>
<comment type="caution">
    <text evidence="3">The sequence shown here is derived from an EMBL/GenBank/DDBJ whole genome shotgun (WGS) entry which is preliminary data.</text>
</comment>
<feature type="transmembrane region" description="Helical" evidence="1">
    <location>
        <begin position="55"/>
        <end position="76"/>
    </location>
</feature>
<feature type="domain" description="VWFA" evidence="2">
    <location>
        <begin position="92"/>
        <end position="312"/>
    </location>
</feature>
<proteinExistence type="predicted"/>
<accession>A0A5C6TZU9</accession>
<dbReference type="PANTHER" id="PTHR37947">
    <property type="entry name" value="BLL2462 PROTEIN"/>
    <property type="match status" value="1"/>
</dbReference>
<dbReference type="InterPro" id="IPR036465">
    <property type="entry name" value="vWFA_dom_sf"/>
</dbReference>
<dbReference type="PROSITE" id="PS50234">
    <property type="entry name" value="VWFA"/>
    <property type="match status" value="1"/>
</dbReference>
<reference evidence="3 4" key="1">
    <citation type="submission" date="2019-08" db="EMBL/GenBank/DDBJ databases">
        <authorList>
            <person name="Khan S.A."/>
            <person name="Jeon C.O."/>
            <person name="Jeong S.E."/>
        </authorList>
    </citation>
    <scope>NUCLEOTIDE SEQUENCE [LARGE SCALE GENOMIC DNA]</scope>
    <source>
        <strain evidence="4">IMCC1728</strain>
    </source>
</reference>
<dbReference type="SMART" id="SM00327">
    <property type="entry name" value="VWA"/>
    <property type="match status" value="1"/>
</dbReference>
<dbReference type="EMBL" id="VOPW01000001">
    <property type="protein sequence ID" value="TXC65790.1"/>
    <property type="molecule type" value="Genomic_DNA"/>
</dbReference>
<evidence type="ECO:0000259" key="2">
    <source>
        <dbReference type="PROSITE" id="PS50234"/>
    </source>
</evidence>
<evidence type="ECO:0000313" key="4">
    <source>
        <dbReference type="Proteomes" id="UP000321832"/>
    </source>
</evidence>
<dbReference type="CDD" id="cd00198">
    <property type="entry name" value="vWFA"/>
    <property type="match status" value="1"/>
</dbReference>
<dbReference type="PANTHER" id="PTHR37947:SF1">
    <property type="entry name" value="BLL2462 PROTEIN"/>
    <property type="match status" value="1"/>
</dbReference>
<dbReference type="SUPFAM" id="SSF53300">
    <property type="entry name" value="vWA-like"/>
    <property type="match status" value="1"/>
</dbReference>
<protein>
    <submittedName>
        <fullName evidence="3">VWA domain-containing protein</fullName>
    </submittedName>
</protein>
<keyword evidence="1" id="KW-0812">Transmembrane</keyword>
<dbReference type="Proteomes" id="UP000321832">
    <property type="component" value="Unassembled WGS sequence"/>
</dbReference>
<gene>
    <name evidence="3" type="ORF">FSC37_06340</name>
</gene>
<sequence>MPSGVSHERAGPAFDDAWVLWLLPLALIPLFVGSGTPLANGWLRFAPRDRASDLLGWLLRGATTLALAALVFALAGPHRPEFHVERIGQGAEIVLLLDRSRSMDQGFAPGGGLPAGISPNSPQALDYYFSRAPARLREPKGQVARRLLAEFTAKRPDDRFALVAFSTLPMRVLDFTAKRDVIQAAIDAGNIGRGLSETNIGRALEVGLEMFEGRPYNGSRIILLVSDGGDRMEPETRERLSHMARKQRVSIYWIYLRSANSPGLTLAAGDSAAAAESVPELLLHAFFNSLETPYRAYEASDSGALQRAIDDVNRQEKLPITYDELIPRRDLAPWAHALALLAVALLLAARSLEIRRWA</sequence>
<dbReference type="AlphaFoldDB" id="A0A5C6TZU9"/>
<dbReference type="Gene3D" id="3.40.50.410">
    <property type="entry name" value="von Willebrand factor, type A domain"/>
    <property type="match status" value="1"/>
</dbReference>
<name>A0A5C6TZU9_9BURK</name>